<evidence type="ECO:0000256" key="6">
    <source>
        <dbReference type="ARBA" id="ARBA00023157"/>
    </source>
</evidence>
<reference evidence="14" key="1">
    <citation type="submission" date="2025-08" db="UniProtKB">
        <authorList>
            <consortium name="RefSeq"/>
        </authorList>
    </citation>
    <scope>IDENTIFICATION</scope>
    <source>
        <tissue evidence="14">Gonad</tissue>
    </source>
</reference>
<keyword evidence="10" id="KW-0472">Membrane</keyword>
<evidence type="ECO:0000256" key="10">
    <source>
        <dbReference type="SAM" id="Phobius"/>
    </source>
</evidence>
<keyword evidence="10" id="KW-0812">Transmembrane</keyword>
<evidence type="ECO:0000256" key="8">
    <source>
        <dbReference type="PROSITE-ProRule" id="PRU00206"/>
    </source>
</evidence>
<feature type="transmembrane region" description="Helical" evidence="10">
    <location>
        <begin position="285"/>
        <end position="305"/>
    </location>
</feature>
<dbReference type="RefSeq" id="XP_019637851.1">
    <property type="nucleotide sequence ID" value="XM_019782292.1"/>
</dbReference>
<evidence type="ECO:0000256" key="5">
    <source>
        <dbReference type="ARBA" id="ARBA00022737"/>
    </source>
</evidence>
<dbReference type="Gene3D" id="2.10.50.10">
    <property type="entry name" value="Tumor Necrosis Factor Receptor, subunit A, domain 2"/>
    <property type="match status" value="2"/>
</dbReference>
<evidence type="ECO:0000256" key="9">
    <source>
        <dbReference type="SAM" id="MobiDB-lite"/>
    </source>
</evidence>
<keyword evidence="2" id="KW-0964">Secreted</keyword>
<keyword evidence="4 11" id="KW-0732">Signal</keyword>
<evidence type="ECO:0000256" key="4">
    <source>
        <dbReference type="ARBA" id="ARBA00022729"/>
    </source>
</evidence>
<name>A0A6P5A800_BRABE</name>
<dbReference type="InterPro" id="IPR052459">
    <property type="entry name" value="TNFRSF_decoy_receptor"/>
</dbReference>
<dbReference type="GO" id="GO:0005576">
    <property type="term" value="C:extracellular region"/>
    <property type="evidence" value="ECO:0007669"/>
    <property type="project" value="UniProtKB-SubCell"/>
</dbReference>
<feature type="domain" description="TNFR-Cys" evidence="12">
    <location>
        <begin position="64"/>
        <end position="108"/>
    </location>
</feature>
<proteinExistence type="predicted"/>
<keyword evidence="10" id="KW-1133">Transmembrane helix</keyword>
<dbReference type="SMART" id="SM00208">
    <property type="entry name" value="TNFR"/>
    <property type="match status" value="4"/>
</dbReference>
<dbReference type="KEGG" id="bbel:109480136"/>
<evidence type="ECO:0000259" key="12">
    <source>
        <dbReference type="PROSITE" id="PS50050"/>
    </source>
</evidence>
<keyword evidence="3" id="KW-0053">Apoptosis</keyword>
<dbReference type="Pfam" id="PF00020">
    <property type="entry name" value="TNFR_c6"/>
    <property type="match status" value="2"/>
</dbReference>
<evidence type="ECO:0000256" key="1">
    <source>
        <dbReference type="ARBA" id="ARBA00004613"/>
    </source>
</evidence>
<evidence type="ECO:0000256" key="2">
    <source>
        <dbReference type="ARBA" id="ARBA00022525"/>
    </source>
</evidence>
<accession>A0A6P5A800</accession>
<gene>
    <name evidence="14" type="primary">LOC109480136</name>
</gene>
<dbReference type="Proteomes" id="UP000515135">
    <property type="component" value="Unplaced"/>
</dbReference>
<keyword evidence="6" id="KW-1015">Disulfide bond</keyword>
<feature type="repeat" description="TNFR-Cys" evidence="8">
    <location>
        <begin position="64"/>
        <end position="108"/>
    </location>
</feature>
<dbReference type="InterPro" id="IPR001368">
    <property type="entry name" value="TNFR/NGFR_Cys_rich_reg"/>
</dbReference>
<evidence type="ECO:0000313" key="13">
    <source>
        <dbReference type="Proteomes" id="UP000515135"/>
    </source>
</evidence>
<feature type="chain" id="PRO_5028349455" evidence="11">
    <location>
        <begin position="23"/>
        <end position="455"/>
    </location>
</feature>
<dbReference type="OrthoDB" id="10031141at2759"/>
<dbReference type="GO" id="GO:0006915">
    <property type="term" value="P:apoptotic process"/>
    <property type="evidence" value="ECO:0007669"/>
    <property type="project" value="UniProtKB-KW"/>
</dbReference>
<feature type="region of interest" description="Disordered" evidence="9">
    <location>
        <begin position="324"/>
        <end position="348"/>
    </location>
</feature>
<feature type="signal peptide" evidence="11">
    <location>
        <begin position="1"/>
        <end position="22"/>
    </location>
</feature>
<sequence>MRLSVLHARVLIVLLSVQKAKAPHKTCDETTEYSHGQLCCKKCPAGTYLKHDCDQDHGTASCTKCPPGTYTAHNNHLRDGCLVCDIPCDSSFGFVEVLDCQPHHNRQCRCKEGMYKHHEVCVLDQKPCPPGQGVVKKGSTRTHPVCEDCPPGTFSSKPSLTKACRTWRNCAALGRETKRVGTSTSNAKCGGPLVLQQTEPLTTAMPVTPVETSVAANSTTVTTARPAGNVMLPTPKPPQTTPDAESITAKLTTEEDDTSVRQVPKDDRNNDIKNVINQHSQSAQLLALVFIGAAILLIIVITLVWKKVKKQLQRRRQGDVTINKVQARQQLHDPQDAQGSSEEGAVMSGQVSAEDQRQMNMSQSAGDASVGTVQLHAANPETNQSLQPVDATMIRMQEGATVVDARRQLVIYSQSTTIQQNNDFGSPNNVQVGQGNTINVATENCEAQAEQSDEE</sequence>
<organism evidence="13 14">
    <name type="scientific">Branchiostoma belcheri</name>
    <name type="common">Amphioxus</name>
    <dbReference type="NCBI Taxonomy" id="7741"/>
    <lineage>
        <taxon>Eukaryota</taxon>
        <taxon>Metazoa</taxon>
        <taxon>Chordata</taxon>
        <taxon>Cephalochordata</taxon>
        <taxon>Leptocardii</taxon>
        <taxon>Amphioxiformes</taxon>
        <taxon>Branchiostomatidae</taxon>
        <taxon>Branchiostoma</taxon>
    </lineage>
</organism>
<dbReference type="PROSITE" id="PS50050">
    <property type="entry name" value="TNFR_NGFR_2"/>
    <property type="match status" value="1"/>
</dbReference>
<dbReference type="PANTHER" id="PTHR23097">
    <property type="entry name" value="TUMOR NECROSIS FACTOR RECEPTOR SUPERFAMILY MEMBER"/>
    <property type="match status" value="1"/>
</dbReference>
<keyword evidence="7" id="KW-0325">Glycoprotein</keyword>
<keyword evidence="13" id="KW-1185">Reference proteome</keyword>
<evidence type="ECO:0000256" key="7">
    <source>
        <dbReference type="ARBA" id="ARBA00023180"/>
    </source>
</evidence>
<evidence type="ECO:0000256" key="11">
    <source>
        <dbReference type="SAM" id="SignalP"/>
    </source>
</evidence>
<keyword evidence="5" id="KW-0677">Repeat</keyword>
<protein>
    <submittedName>
        <fullName evidence="14">Tumor necrosis factor receptor superfamily member 21-like isoform X1</fullName>
    </submittedName>
</protein>
<dbReference type="SUPFAM" id="SSF57586">
    <property type="entry name" value="TNF receptor-like"/>
    <property type="match status" value="2"/>
</dbReference>
<dbReference type="PANTHER" id="PTHR23097:SF181">
    <property type="entry name" value="CASPASE-8-LIKE"/>
    <property type="match status" value="1"/>
</dbReference>
<evidence type="ECO:0000313" key="14">
    <source>
        <dbReference type="RefSeq" id="XP_019637851.1"/>
    </source>
</evidence>
<evidence type="ECO:0000256" key="3">
    <source>
        <dbReference type="ARBA" id="ARBA00022703"/>
    </source>
</evidence>
<dbReference type="GeneID" id="109480136"/>
<comment type="caution">
    <text evidence="8">Lacks conserved residue(s) required for the propagation of feature annotation.</text>
</comment>
<comment type="subcellular location">
    <subcellularLocation>
        <location evidence="1">Secreted</location>
    </subcellularLocation>
</comment>
<dbReference type="AlphaFoldDB" id="A0A6P5A800"/>